<dbReference type="GO" id="GO:0016887">
    <property type="term" value="F:ATP hydrolysis activity"/>
    <property type="evidence" value="ECO:0007669"/>
    <property type="project" value="InterPro"/>
</dbReference>
<dbReference type="KEGG" id="sve:SVEN_1105"/>
<protein>
    <submittedName>
        <fullName evidence="4">Uncharacterized protein</fullName>
    </submittedName>
</protein>
<dbReference type="InterPro" id="IPR011990">
    <property type="entry name" value="TPR-like_helical_dom_sf"/>
</dbReference>
<organism evidence="4 5">
    <name type="scientific">Streptomyces venezuelae (strain ATCC 10712 / CBS 650.69 / DSM 40230 / JCM 4526 / NBRC 13096 / PD 04745)</name>
    <dbReference type="NCBI Taxonomy" id="953739"/>
    <lineage>
        <taxon>Bacteria</taxon>
        <taxon>Bacillati</taxon>
        <taxon>Actinomycetota</taxon>
        <taxon>Actinomycetes</taxon>
        <taxon>Kitasatosporales</taxon>
        <taxon>Streptomycetaceae</taxon>
        <taxon>Streptomyces</taxon>
    </lineage>
</organism>
<dbReference type="SUPFAM" id="SSF52540">
    <property type="entry name" value="P-loop containing nucleoside triphosphate hydrolases"/>
    <property type="match status" value="1"/>
</dbReference>
<feature type="domain" description="ORC1/DEAH AAA+ ATPase" evidence="2">
    <location>
        <begin position="44"/>
        <end position="157"/>
    </location>
</feature>
<feature type="compositionally biased region" description="Low complexity" evidence="1">
    <location>
        <begin position="199"/>
        <end position="208"/>
    </location>
</feature>
<evidence type="ECO:0000313" key="5">
    <source>
        <dbReference type="Proteomes" id="UP000006854"/>
    </source>
</evidence>
<feature type="region of interest" description="Disordered" evidence="1">
    <location>
        <begin position="736"/>
        <end position="774"/>
    </location>
</feature>
<keyword evidence="5" id="KW-1185">Reference proteome</keyword>
<dbReference type="InterPro" id="IPR058852">
    <property type="entry name" value="HTH_77"/>
</dbReference>
<dbReference type="Pfam" id="PF13401">
    <property type="entry name" value="AAA_22"/>
    <property type="match status" value="1"/>
</dbReference>
<dbReference type="PANTHER" id="PTHR47691:SF3">
    <property type="entry name" value="HTH-TYPE TRANSCRIPTIONAL REGULATOR RV0890C-RELATED"/>
    <property type="match status" value="1"/>
</dbReference>
<feature type="region of interest" description="Disordered" evidence="1">
    <location>
        <begin position="199"/>
        <end position="244"/>
    </location>
</feature>
<dbReference type="SUPFAM" id="SSF48452">
    <property type="entry name" value="TPR-like"/>
    <property type="match status" value="2"/>
</dbReference>
<evidence type="ECO:0000259" key="2">
    <source>
        <dbReference type="Pfam" id="PF13401"/>
    </source>
</evidence>
<reference evidence="4 5" key="1">
    <citation type="journal article" date="2011" name="BMC Genomics">
        <title>Genome-wide analysis of the role of GlnR in Streptomyces venezuelae provides new insights into global nitrogen regulation in actinomycetes.</title>
        <authorList>
            <person name="Pullan S.T."/>
            <person name="Bibb M.J."/>
            <person name="Merrick M."/>
        </authorList>
    </citation>
    <scope>NUCLEOTIDE SEQUENCE [LARGE SCALE GENOMIC DNA]</scope>
    <source>
        <strain evidence="5">ATCC 10712 / CBS 650.69 / DSM 40230 / JCM 4526 / NBRC 13096 / PD 04745</strain>
    </source>
</reference>
<dbReference type="eggNOG" id="COG3903">
    <property type="taxonomic scope" value="Bacteria"/>
</dbReference>
<feature type="domain" description="Winged helix-turn-helix" evidence="3">
    <location>
        <begin position="316"/>
        <end position="387"/>
    </location>
</feature>
<sequence length="774" mass="83124">MYGARGDEYAPCPMRRSNLPAELNRFVGRSTEQAALTALLDVSRLVTVVGMGGVGKTRLALRAAAGTQKRYVDGVRLAELAPLRDPELIEYALAEALDLTDHTTRPPREMLVEHLAERRVLLVLDGFEHLVEECAPLVRELLEQAPGLCVLAVGRRPLRVAGETVFPLAPLAEADAVALLAERAAEAGAPALPGAAAPHGAPALTGAPGRPGLPAHGSDTAIGSGIGVGGSAPRSPVPARPGAPDAVRELCRRLDGIPLALELAAGRLPLLSVEQMLHRLDDRFRLLTDGARGALPRHQTLRTAIGWSHELCTPEERLLWARLSVFPGAFDLEAVEYVCGGPELPAERVLDLLGGLLAQSLLVREDTPLGPAYRMLDTVAAYGSEWLAALDDTERMRRRHRDWYMGLATWCELEWFSPRQAEVAARTEAALPHLRAALDLCLELPEDAHLAQHLAGTLWFAWVGCGRLSEGRHWLERALALDSGHEEARLKALWVLGYVAVLQGDGTAAVAALHECGERARSSHNALAEAYATHRMGCLALLTDDLPRAEELIGRALEEYRALGELNSNVLMGQIEVALARAFRGDWDGAGALCREVRDICEERGELWARAYALYVLGFSALDRGAYAEARELLTEAVVINHTFRDLVGLVLAIEVLALVTVCQGDPVGAAVLQGAAATLWDAVGVRLFGSVAFDAPRTLCQRRSEEALGREAYEAAYREGQALSAAEAVELAVAARPDPTTGAPAGESAPRPFRTAKVGGGPGNAEARRLPHR</sequence>
<evidence type="ECO:0000259" key="3">
    <source>
        <dbReference type="Pfam" id="PF25872"/>
    </source>
</evidence>
<proteinExistence type="predicted"/>
<dbReference type="Pfam" id="PF25872">
    <property type="entry name" value="HTH_77"/>
    <property type="match status" value="1"/>
</dbReference>
<dbReference type="Gene3D" id="1.25.40.10">
    <property type="entry name" value="Tetratricopeptide repeat domain"/>
    <property type="match status" value="1"/>
</dbReference>
<dbReference type="PANTHER" id="PTHR47691">
    <property type="entry name" value="REGULATOR-RELATED"/>
    <property type="match status" value="1"/>
</dbReference>
<dbReference type="AlphaFoldDB" id="F2RCN4"/>
<name>F2RCN4_STRVP</name>
<gene>
    <name evidence="4" type="ordered locus">SVEN_1105</name>
</gene>
<dbReference type="STRING" id="953739.SVEN_1105"/>
<dbReference type="PATRIC" id="fig|953739.5.peg.3171"/>
<dbReference type="Proteomes" id="UP000006854">
    <property type="component" value="Chromosome"/>
</dbReference>
<evidence type="ECO:0000256" key="1">
    <source>
        <dbReference type="SAM" id="MobiDB-lite"/>
    </source>
</evidence>
<dbReference type="InterPro" id="IPR027417">
    <property type="entry name" value="P-loop_NTPase"/>
</dbReference>
<dbReference type="PRINTS" id="PR00364">
    <property type="entry name" value="DISEASERSIST"/>
</dbReference>
<dbReference type="EMBL" id="FR845719">
    <property type="protein sequence ID" value="CCA54392.1"/>
    <property type="molecule type" value="Genomic_DNA"/>
</dbReference>
<accession>F2RCN4</accession>
<dbReference type="InterPro" id="IPR049945">
    <property type="entry name" value="AAA_22"/>
</dbReference>
<dbReference type="HOGENOM" id="CLU_004665_5_3_11"/>
<dbReference type="Gene3D" id="3.40.50.300">
    <property type="entry name" value="P-loop containing nucleotide triphosphate hydrolases"/>
    <property type="match status" value="1"/>
</dbReference>
<evidence type="ECO:0000313" key="4">
    <source>
        <dbReference type="EMBL" id="CCA54392.1"/>
    </source>
</evidence>